<evidence type="ECO:0000313" key="2">
    <source>
        <dbReference type="Proteomes" id="UP000547879"/>
    </source>
</evidence>
<dbReference type="EMBL" id="JACHEG010000008">
    <property type="protein sequence ID" value="MBB6165302.1"/>
    <property type="molecule type" value="Genomic_DNA"/>
</dbReference>
<dbReference type="Proteomes" id="UP000547879">
    <property type="component" value="Unassembled WGS sequence"/>
</dbReference>
<protein>
    <submittedName>
        <fullName evidence="1">Uncharacterized protein</fullName>
    </submittedName>
</protein>
<evidence type="ECO:0000313" key="1">
    <source>
        <dbReference type="EMBL" id="MBB6165302.1"/>
    </source>
</evidence>
<name>A0A7W9YB13_9HYPH</name>
<reference evidence="1 2" key="1">
    <citation type="submission" date="2020-08" db="EMBL/GenBank/DDBJ databases">
        <title>Genomic Encyclopedia of Type Strains, Phase IV (KMG-IV): sequencing the most valuable type-strain genomes for metagenomic binning, comparative biology and taxonomic classification.</title>
        <authorList>
            <person name="Goeker M."/>
        </authorList>
    </citation>
    <scope>NUCLEOTIDE SEQUENCE [LARGE SCALE GENOMIC DNA]</scope>
    <source>
        <strain evidence="1 2">DSM 100734</strain>
    </source>
</reference>
<accession>A0A7W9YB13</accession>
<proteinExistence type="predicted"/>
<comment type="caution">
    <text evidence="1">The sequence shown here is derived from an EMBL/GenBank/DDBJ whole genome shotgun (WGS) entry which is preliminary data.</text>
</comment>
<keyword evidence="2" id="KW-1185">Reference proteome</keyword>
<gene>
    <name evidence="1" type="ORF">HNQ72_005148</name>
</gene>
<dbReference type="AlphaFoldDB" id="A0A7W9YB13"/>
<organism evidence="1 2">
    <name type="scientific">Rhizobium wenxiniae</name>
    <dbReference type="NCBI Taxonomy" id="1737357"/>
    <lineage>
        <taxon>Bacteria</taxon>
        <taxon>Pseudomonadati</taxon>
        <taxon>Pseudomonadota</taxon>
        <taxon>Alphaproteobacteria</taxon>
        <taxon>Hyphomicrobiales</taxon>
        <taxon>Rhizobiaceae</taxon>
        <taxon>Rhizobium/Agrobacterium group</taxon>
        <taxon>Rhizobium</taxon>
    </lineage>
</organism>
<sequence length="70" mass="7695">MARSVVVLREAALRNSCSKPFALQSCSLSATRLTKEISGLLIAIAVRRTNAGAIKDIRLKFHASDREPER</sequence>